<keyword evidence="8" id="KW-1185">Reference proteome</keyword>
<keyword evidence="4 6" id="KW-1133">Transmembrane helix</keyword>
<name>A0A235FCU9_9BACL</name>
<dbReference type="InterPro" id="IPR002781">
    <property type="entry name" value="TM_pro_TauE-like"/>
</dbReference>
<accession>A0A235FCU9</accession>
<dbReference type="RefSeq" id="WP_094251171.1">
    <property type="nucleotide sequence ID" value="NZ_JBHLXL010000001.1"/>
</dbReference>
<keyword evidence="6" id="KW-1003">Cell membrane</keyword>
<sequence length="288" mass="30770">MRKIIILALIGLAAQMIDGSLGMAYGVTSTTLLLWYGLSPALASASVHLAEVVTSAASGYSHFKFGNVDSRIVKKLIIPGSIGAFAGAALLSSLPADLMKPYISIFLLLLGLYVILRFVFIKTKAAAEVNKEGTAPTSRKWYTPLGFIAGLMDATGGGGWGPITTPVLLSQKGMLPHKVIGSVNLSEFAVSLSASIGFFLFIGLDSLHWQIVVFMMIGGVIAAPIAAYLVKRLRTELLGVLAGGLIVLTNTRTVLKELFDLSISDLRILIPLLFVWALLIIKVLWKRG</sequence>
<evidence type="ECO:0000256" key="1">
    <source>
        <dbReference type="ARBA" id="ARBA00004141"/>
    </source>
</evidence>
<comment type="similarity">
    <text evidence="2 6">Belongs to the 4-toluene sulfonate uptake permease (TSUP) (TC 2.A.102) family.</text>
</comment>
<dbReference type="EMBL" id="NOII01000001">
    <property type="protein sequence ID" value="OYD59210.1"/>
    <property type="molecule type" value="Genomic_DNA"/>
</dbReference>
<protein>
    <recommendedName>
        <fullName evidence="6">Probable membrane transporter protein</fullName>
    </recommendedName>
</protein>
<evidence type="ECO:0000256" key="3">
    <source>
        <dbReference type="ARBA" id="ARBA00022692"/>
    </source>
</evidence>
<dbReference type="GO" id="GO:0005886">
    <property type="term" value="C:plasma membrane"/>
    <property type="evidence" value="ECO:0007669"/>
    <property type="project" value="UniProtKB-SubCell"/>
</dbReference>
<evidence type="ECO:0000256" key="2">
    <source>
        <dbReference type="ARBA" id="ARBA00009142"/>
    </source>
</evidence>
<proteinExistence type="inferred from homology"/>
<evidence type="ECO:0000256" key="6">
    <source>
        <dbReference type="RuleBase" id="RU363041"/>
    </source>
</evidence>
<evidence type="ECO:0000313" key="7">
    <source>
        <dbReference type="EMBL" id="OYD59210.1"/>
    </source>
</evidence>
<dbReference type="PANTHER" id="PTHR43701">
    <property type="entry name" value="MEMBRANE TRANSPORTER PROTEIN MJ0441-RELATED"/>
    <property type="match status" value="1"/>
</dbReference>
<feature type="transmembrane region" description="Helical" evidence="6">
    <location>
        <begin position="102"/>
        <end position="121"/>
    </location>
</feature>
<feature type="transmembrane region" description="Helical" evidence="6">
    <location>
        <begin position="34"/>
        <end position="56"/>
    </location>
</feature>
<evidence type="ECO:0000313" key="8">
    <source>
        <dbReference type="Proteomes" id="UP000215059"/>
    </source>
</evidence>
<comment type="subcellular location">
    <subcellularLocation>
        <location evidence="6">Cell membrane</location>
        <topology evidence="6">Multi-pass membrane protein</topology>
    </subcellularLocation>
    <subcellularLocation>
        <location evidence="1">Membrane</location>
        <topology evidence="1">Multi-pass membrane protein</topology>
    </subcellularLocation>
</comment>
<dbReference type="Pfam" id="PF01925">
    <property type="entry name" value="TauE"/>
    <property type="match status" value="1"/>
</dbReference>
<feature type="transmembrane region" description="Helical" evidence="6">
    <location>
        <begin position="267"/>
        <end position="285"/>
    </location>
</feature>
<feature type="transmembrane region" description="Helical" evidence="6">
    <location>
        <begin position="179"/>
        <end position="202"/>
    </location>
</feature>
<keyword evidence="3 6" id="KW-0812">Transmembrane</keyword>
<keyword evidence="5 6" id="KW-0472">Membrane</keyword>
<feature type="transmembrane region" description="Helical" evidence="6">
    <location>
        <begin position="208"/>
        <end position="230"/>
    </location>
</feature>
<dbReference type="PANTHER" id="PTHR43701:SF12">
    <property type="entry name" value="MEMBRANE TRANSPORTER PROTEIN YTNM-RELATED"/>
    <property type="match status" value="1"/>
</dbReference>
<dbReference type="InterPro" id="IPR051598">
    <property type="entry name" value="TSUP/Inactive_protease-like"/>
</dbReference>
<gene>
    <name evidence="7" type="ORF">CGZ90_04745</name>
</gene>
<dbReference type="OrthoDB" id="45564at2"/>
<evidence type="ECO:0000256" key="5">
    <source>
        <dbReference type="ARBA" id="ARBA00023136"/>
    </source>
</evidence>
<reference evidence="7 8" key="1">
    <citation type="submission" date="2017-07" db="EMBL/GenBank/DDBJ databases">
        <title>Fictibacillus sp. nov. GDSW-R2A3 Genome sequencing and assembly.</title>
        <authorList>
            <person name="Mayilraj S."/>
        </authorList>
    </citation>
    <scope>NUCLEOTIDE SEQUENCE [LARGE SCALE GENOMIC DNA]</scope>
    <source>
        <strain evidence="7 8">GDSW-R2A3</strain>
    </source>
</reference>
<dbReference type="Proteomes" id="UP000215059">
    <property type="component" value="Unassembled WGS sequence"/>
</dbReference>
<comment type="caution">
    <text evidence="7">The sequence shown here is derived from an EMBL/GenBank/DDBJ whole genome shotgun (WGS) entry which is preliminary data.</text>
</comment>
<organism evidence="7 8">
    <name type="scientific">Fictibacillus aquaticus</name>
    <dbReference type="NCBI Taxonomy" id="2021314"/>
    <lineage>
        <taxon>Bacteria</taxon>
        <taxon>Bacillati</taxon>
        <taxon>Bacillota</taxon>
        <taxon>Bacilli</taxon>
        <taxon>Bacillales</taxon>
        <taxon>Fictibacillaceae</taxon>
        <taxon>Fictibacillus</taxon>
    </lineage>
</organism>
<feature type="transmembrane region" description="Helical" evidence="6">
    <location>
        <begin position="76"/>
        <end position="96"/>
    </location>
</feature>
<evidence type="ECO:0000256" key="4">
    <source>
        <dbReference type="ARBA" id="ARBA00022989"/>
    </source>
</evidence>
<dbReference type="AlphaFoldDB" id="A0A235FCU9"/>
<feature type="transmembrane region" description="Helical" evidence="6">
    <location>
        <begin position="237"/>
        <end position="255"/>
    </location>
</feature>